<evidence type="ECO:0000313" key="3">
    <source>
        <dbReference type="Proteomes" id="UP001454036"/>
    </source>
</evidence>
<organism evidence="2 3">
    <name type="scientific">Lithospermum erythrorhizon</name>
    <name type="common">Purple gromwell</name>
    <name type="synonym">Lithospermum officinale var. erythrorhizon</name>
    <dbReference type="NCBI Taxonomy" id="34254"/>
    <lineage>
        <taxon>Eukaryota</taxon>
        <taxon>Viridiplantae</taxon>
        <taxon>Streptophyta</taxon>
        <taxon>Embryophyta</taxon>
        <taxon>Tracheophyta</taxon>
        <taxon>Spermatophyta</taxon>
        <taxon>Magnoliopsida</taxon>
        <taxon>eudicotyledons</taxon>
        <taxon>Gunneridae</taxon>
        <taxon>Pentapetalae</taxon>
        <taxon>asterids</taxon>
        <taxon>lamiids</taxon>
        <taxon>Boraginales</taxon>
        <taxon>Boraginaceae</taxon>
        <taxon>Boraginoideae</taxon>
        <taxon>Lithospermeae</taxon>
        <taxon>Lithospermum</taxon>
    </lineage>
</organism>
<accession>A0AAV3RET7</accession>
<dbReference type="PANTHER" id="PTHR38382">
    <property type="entry name" value="RNA-BINDING PROTEIN"/>
    <property type="match status" value="1"/>
</dbReference>
<protein>
    <submittedName>
        <fullName evidence="2">Uncharacterized protein</fullName>
    </submittedName>
</protein>
<sequence length="226" mass="24983">MNSKQPLIRLKGQRSIPSTFIFRRSNELVKEAEIKRNEKGSRISLSDFLNKKLNGGSMLHGSVQGKAQPFSSPVADRLMDKGNKDETVEIDKGEGNISSSPSFAVVLEQFKKTECEVKDNISLRENENRSATTNGTDRSRKRKQGDVASQPPRTVLAVLGDDAGADRRAKARQHGIGKKSRPLYNHYSNGGGWWDCDMEGVDNEEVGCNDVWEGMGTTNLGGLDWN</sequence>
<reference evidence="2 3" key="1">
    <citation type="submission" date="2024-01" db="EMBL/GenBank/DDBJ databases">
        <title>The complete chloroplast genome sequence of Lithospermum erythrorhizon: insights into the phylogenetic relationship among Boraginaceae species and the maternal lineages of purple gromwells.</title>
        <authorList>
            <person name="Okada T."/>
            <person name="Watanabe K."/>
        </authorList>
    </citation>
    <scope>NUCLEOTIDE SEQUENCE [LARGE SCALE GENOMIC DNA]</scope>
</reference>
<comment type="caution">
    <text evidence="2">The sequence shown here is derived from an EMBL/GenBank/DDBJ whole genome shotgun (WGS) entry which is preliminary data.</text>
</comment>
<feature type="region of interest" description="Disordered" evidence="1">
    <location>
        <begin position="122"/>
        <end position="182"/>
    </location>
</feature>
<dbReference type="Proteomes" id="UP001454036">
    <property type="component" value="Unassembled WGS sequence"/>
</dbReference>
<gene>
    <name evidence="2" type="ORF">LIER_28120</name>
</gene>
<dbReference type="AlphaFoldDB" id="A0AAV3RET7"/>
<dbReference type="PANTHER" id="PTHR38382:SF1">
    <property type="entry name" value="RNA-BINDING PROTEIN"/>
    <property type="match status" value="1"/>
</dbReference>
<evidence type="ECO:0000256" key="1">
    <source>
        <dbReference type="SAM" id="MobiDB-lite"/>
    </source>
</evidence>
<keyword evidence="3" id="KW-1185">Reference proteome</keyword>
<evidence type="ECO:0000313" key="2">
    <source>
        <dbReference type="EMBL" id="GAA0174805.1"/>
    </source>
</evidence>
<feature type="compositionally biased region" description="Basic residues" evidence="1">
    <location>
        <begin position="169"/>
        <end position="181"/>
    </location>
</feature>
<dbReference type="EMBL" id="BAABME010009242">
    <property type="protein sequence ID" value="GAA0174805.1"/>
    <property type="molecule type" value="Genomic_DNA"/>
</dbReference>
<proteinExistence type="predicted"/>
<name>A0AAV3RET7_LITER</name>